<dbReference type="Gene3D" id="2.30.110.10">
    <property type="entry name" value="Electron Transport, Fmn-binding Protein, Chain A"/>
    <property type="match status" value="1"/>
</dbReference>
<dbReference type="EMBL" id="JH636049">
    <property type="protein sequence ID" value="EID56492.1"/>
    <property type="molecule type" value="Genomic_DNA"/>
</dbReference>
<dbReference type="SUPFAM" id="SSF50475">
    <property type="entry name" value="FMN-binding split barrel"/>
    <property type="match status" value="1"/>
</dbReference>
<keyword evidence="4" id="KW-1185">Reference proteome</keyword>
<dbReference type="PANTHER" id="PTHR35176:SF2">
    <property type="entry name" value="F420H(2)-DEPENDENT REDUCTASE RV1155"/>
    <property type="match status" value="1"/>
</dbReference>
<dbReference type="Pfam" id="PF01243">
    <property type="entry name" value="PNPOx_N"/>
    <property type="match status" value="1"/>
</dbReference>
<dbReference type="InterPro" id="IPR019967">
    <property type="entry name" value="F420-dep_enz_PPOX_Rv0121"/>
</dbReference>
<dbReference type="GO" id="GO:0016627">
    <property type="term" value="F:oxidoreductase activity, acting on the CH-CH group of donors"/>
    <property type="evidence" value="ECO:0007669"/>
    <property type="project" value="TreeGrafter"/>
</dbReference>
<dbReference type="InterPro" id="IPR012349">
    <property type="entry name" value="Split_barrel_FMN-bd"/>
</dbReference>
<dbReference type="GO" id="GO:0005829">
    <property type="term" value="C:cytosol"/>
    <property type="evidence" value="ECO:0007669"/>
    <property type="project" value="TreeGrafter"/>
</dbReference>
<dbReference type="HOGENOM" id="CLU_115786_0_0_11"/>
<feature type="domain" description="Pyridoxamine 5'-phosphate oxidase N-terminal" evidence="2">
    <location>
        <begin position="8"/>
        <end position="135"/>
    </location>
</feature>
<evidence type="ECO:0000259" key="2">
    <source>
        <dbReference type="Pfam" id="PF01243"/>
    </source>
</evidence>
<dbReference type="RefSeq" id="WP_006240725.1">
    <property type="nucleotide sequence ID" value="NZ_JH636049.1"/>
</dbReference>
<dbReference type="InterPro" id="IPR052019">
    <property type="entry name" value="F420H2_bilvrd_red/Heme_oxyg"/>
</dbReference>
<dbReference type="Proteomes" id="UP000004691">
    <property type="component" value="Unassembled WGS sequence"/>
</dbReference>
<reference evidence="3 4" key="1">
    <citation type="submission" date="2012-01" db="EMBL/GenBank/DDBJ databases">
        <title>Improved High-Quality Draft sequence of Saccharomonospora xinjiangensis XJ-54.</title>
        <authorList>
            <consortium name="US DOE Joint Genome Institute"/>
            <person name="Lucas S."/>
            <person name="Han J."/>
            <person name="Lapidus A."/>
            <person name="Cheng J.-F."/>
            <person name="Goodwin L."/>
            <person name="Pitluck S."/>
            <person name="Peters L."/>
            <person name="Mikhailova N."/>
            <person name="Teshima H."/>
            <person name="Detter J.C."/>
            <person name="Han C."/>
            <person name="Tapia R."/>
            <person name="Land M."/>
            <person name="Hauser L."/>
            <person name="Kyrpides N."/>
            <person name="Ivanova N."/>
            <person name="Pagani I."/>
            <person name="Brambilla E.-M."/>
            <person name="Klenk H.-P."/>
            <person name="Woyke T."/>
        </authorList>
    </citation>
    <scope>NUCLEOTIDE SEQUENCE [LARGE SCALE GENOMIC DNA]</scope>
    <source>
        <strain evidence="3 4">XJ-54</strain>
    </source>
</reference>
<keyword evidence="1" id="KW-0560">Oxidoreductase</keyword>
<accession>I0V8N9</accession>
<evidence type="ECO:0000313" key="3">
    <source>
        <dbReference type="EMBL" id="EID56492.1"/>
    </source>
</evidence>
<dbReference type="AlphaFoldDB" id="I0V8N9"/>
<evidence type="ECO:0000256" key="1">
    <source>
        <dbReference type="ARBA" id="ARBA00023002"/>
    </source>
</evidence>
<protein>
    <submittedName>
        <fullName evidence="3">PPOX class probable F420-dependent enzyme, Rv0121 family</fullName>
    </submittedName>
</protein>
<dbReference type="GO" id="GO:0070967">
    <property type="term" value="F:coenzyme F420 binding"/>
    <property type="evidence" value="ECO:0007669"/>
    <property type="project" value="TreeGrafter"/>
</dbReference>
<evidence type="ECO:0000313" key="4">
    <source>
        <dbReference type="Proteomes" id="UP000004691"/>
    </source>
</evidence>
<dbReference type="NCBIfam" id="TIGR03668">
    <property type="entry name" value="Rv0121_F420"/>
    <property type="match status" value="1"/>
</dbReference>
<proteinExistence type="predicted"/>
<sequence length="148" mass="16076">MADMDEATARRLFTTARLARLATAGADGMPHLVPVTFALDGGDVVWAVDAKPKTTTALRRLRNIAAQRGVCLLVDHYDEDWSMLWWVRADGDASVAGAGQDTSAVAALVAKYSQYARTPPEGPVVRVRVRTWRGWSATPQAIQQGRQG</sequence>
<dbReference type="STRING" id="882086.SacxiDRAFT_4311"/>
<dbReference type="PANTHER" id="PTHR35176">
    <property type="entry name" value="HEME OXYGENASE HI_0854-RELATED"/>
    <property type="match status" value="1"/>
</dbReference>
<gene>
    <name evidence="3" type="ORF">SacxiDRAFT_4311</name>
</gene>
<name>I0V8N9_9PSEU</name>
<dbReference type="InterPro" id="IPR011576">
    <property type="entry name" value="Pyridox_Oxase_N"/>
</dbReference>
<dbReference type="eggNOG" id="COG3467">
    <property type="taxonomic scope" value="Bacteria"/>
</dbReference>
<organism evidence="3 4">
    <name type="scientific">Saccharomonospora xinjiangensis XJ-54</name>
    <dbReference type="NCBI Taxonomy" id="882086"/>
    <lineage>
        <taxon>Bacteria</taxon>
        <taxon>Bacillati</taxon>
        <taxon>Actinomycetota</taxon>
        <taxon>Actinomycetes</taxon>
        <taxon>Pseudonocardiales</taxon>
        <taxon>Pseudonocardiaceae</taxon>
        <taxon>Saccharomonospora</taxon>
    </lineage>
</organism>